<feature type="region of interest" description="Disordered" evidence="6">
    <location>
        <begin position="373"/>
        <end position="396"/>
    </location>
</feature>
<keyword evidence="4 7" id="KW-0472">Membrane</keyword>
<dbReference type="AlphaFoldDB" id="A0A6A6S441"/>
<evidence type="ECO:0000256" key="4">
    <source>
        <dbReference type="ARBA" id="ARBA00023136"/>
    </source>
</evidence>
<feature type="transmembrane region" description="Helical" evidence="7">
    <location>
        <begin position="120"/>
        <end position="140"/>
    </location>
</feature>
<organism evidence="9 10">
    <name type="scientific">Massarina eburnea CBS 473.64</name>
    <dbReference type="NCBI Taxonomy" id="1395130"/>
    <lineage>
        <taxon>Eukaryota</taxon>
        <taxon>Fungi</taxon>
        <taxon>Dikarya</taxon>
        <taxon>Ascomycota</taxon>
        <taxon>Pezizomycotina</taxon>
        <taxon>Dothideomycetes</taxon>
        <taxon>Pleosporomycetidae</taxon>
        <taxon>Pleosporales</taxon>
        <taxon>Massarineae</taxon>
        <taxon>Massarinaceae</taxon>
        <taxon>Massarina</taxon>
    </lineage>
</organism>
<reference evidence="9" key="1">
    <citation type="journal article" date="2020" name="Stud. Mycol.">
        <title>101 Dothideomycetes genomes: a test case for predicting lifestyles and emergence of pathogens.</title>
        <authorList>
            <person name="Haridas S."/>
            <person name="Albert R."/>
            <person name="Binder M."/>
            <person name="Bloem J."/>
            <person name="Labutti K."/>
            <person name="Salamov A."/>
            <person name="Andreopoulos B."/>
            <person name="Baker S."/>
            <person name="Barry K."/>
            <person name="Bills G."/>
            <person name="Bluhm B."/>
            <person name="Cannon C."/>
            <person name="Castanera R."/>
            <person name="Culley D."/>
            <person name="Daum C."/>
            <person name="Ezra D."/>
            <person name="Gonzalez J."/>
            <person name="Henrissat B."/>
            <person name="Kuo A."/>
            <person name="Liang C."/>
            <person name="Lipzen A."/>
            <person name="Lutzoni F."/>
            <person name="Magnuson J."/>
            <person name="Mondo S."/>
            <person name="Nolan M."/>
            <person name="Ohm R."/>
            <person name="Pangilinan J."/>
            <person name="Park H.-J."/>
            <person name="Ramirez L."/>
            <person name="Alfaro M."/>
            <person name="Sun H."/>
            <person name="Tritt A."/>
            <person name="Yoshinaga Y."/>
            <person name="Zwiers L.-H."/>
            <person name="Turgeon B."/>
            <person name="Goodwin S."/>
            <person name="Spatafora J."/>
            <person name="Crous P."/>
            <person name="Grigoriev I."/>
        </authorList>
    </citation>
    <scope>NUCLEOTIDE SEQUENCE</scope>
    <source>
        <strain evidence="9">CBS 473.64</strain>
    </source>
</reference>
<name>A0A6A6S441_9PLEO</name>
<protein>
    <recommendedName>
        <fullName evidence="8">Rhodopsin domain-containing protein</fullName>
    </recommendedName>
</protein>
<feature type="region of interest" description="Disordered" evidence="6">
    <location>
        <begin position="301"/>
        <end position="352"/>
    </location>
</feature>
<feature type="transmembrane region" description="Helical" evidence="7">
    <location>
        <begin position="41"/>
        <end position="62"/>
    </location>
</feature>
<gene>
    <name evidence="9" type="ORF">P280DRAFT_467718</name>
</gene>
<feature type="transmembrane region" description="Helical" evidence="7">
    <location>
        <begin position="90"/>
        <end position="108"/>
    </location>
</feature>
<accession>A0A6A6S441</accession>
<keyword evidence="10" id="KW-1185">Reference proteome</keyword>
<feature type="domain" description="Rhodopsin" evidence="8">
    <location>
        <begin position="25"/>
        <end position="277"/>
    </location>
</feature>
<evidence type="ECO:0000313" key="10">
    <source>
        <dbReference type="Proteomes" id="UP000799753"/>
    </source>
</evidence>
<evidence type="ECO:0000256" key="1">
    <source>
        <dbReference type="ARBA" id="ARBA00004141"/>
    </source>
</evidence>
<dbReference type="PANTHER" id="PTHR33048">
    <property type="entry name" value="PTH11-LIKE INTEGRAL MEMBRANE PROTEIN (AFU_ORTHOLOGUE AFUA_5G11245)"/>
    <property type="match status" value="1"/>
</dbReference>
<evidence type="ECO:0000256" key="2">
    <source>
        <dbReference type="ARBA" id="ARBA00022692"/>
    </source>
</evidence>
<feature type="transmembrane region" description="Helical" evidence="7">
    <location>
        <begin position="247"/>
        <end position="273"/>
    </location>
</feature>
<dbReference type="EMBL" id="MU006781">
    <property type="protein sequence ID" value="KAF2642350.1"/>
    <property type="molecule type" value="Genomic_DNA"/>
</dbReference>
<feature type="compositionally biased region" description="Basic and acidic residues" evidence="6">
    <location>
        <begin position="326"/>
        <end position="336"/>
    </location>
</feature>
<comment type="subcellular location">
    <subcellularLocation>
        <location evidence="1">Membrane</location>
        <topology evidence="1">Multi-pass membrane protein</topology>
    </subcellularLocation>
</comment>
<comment type="similarity">
    <text evidence="5">Belongs to the SAT4 family.</text>
</comment>
<dbReference type="InterPro" id="IPR052337">
    <property type="entry name" value="SAT4-like"/>
</dbReference>
<dbReference type="PANTHER" id="PTHR33048:SF47">
    <property type="entry name" value="INTEGRAL MEMBRANE PROTEIN-RELATED"/>
    <property type="match status" value="1"/>
</dbReference>
<evidence type="ECO:0000256" key="7">
    <source>
        <dbReference type="SAM" id="Phobius"/>
    </source>
</evidence>
<dbReference type="Proteomes" id="UP000799753">
    <property type="component" value="Unassembled WGS sequence"/>
</dbReference>
<feature type="compositionally biased region" description="Polar residues" evidence="6">
    <location>
        <begin position="307"/>
        <end position="325"/>
    </location>
</feature>
<evidence type="ECO:0000256" key="5">
    <source>
        <dbReference type="ARBA" id="ARBA00038359"/>
    </source>
</evidence>
<feature type="transmembrane region" description="Helical" evidence="7">
    <location>
        <begin position="6"/>
        <end position="29"/>
    </location>
</feature>
<sequence>MSNRVATIYGATIPFLVISWAAVLMRLWVRFRIMRDPGWDDYLVVLASCLNSMAAIFVMHTIKYGLGQHYLYLGEAKQTAYQKYFYMENAVYITETAVIKMSLLVQYLRIFRAGIMRYMCLTLLCLVALWGLSYGFLAWFPCFPVQAMWRRAEFPNAKCYGFGFNFFELEEFIALFESHTALNMVFDISVFTMPMVLFTRPHLRKNSIFSLAGIFMIGAVVVMTSIWRLYSIVLNRAATLPYIDFTWWAPITLILSCLEINLAIMCASMPVFWPHIEKSFTAIFVTREVHVTEHRRLDDEYELENGKSGTKRNGSMKSESGNSRESLTREISRDESNGGSGDNGDSNAKRELRLSGHYRDPYLMAQIDPFSAEAGSGIGGVETNVDSNPDKPKWRI</sequence>
<dbReference type="Pfam" id="PF20684">
    <property type="entry name" value="Fung_rhodopsin"/>
    <property type="match status" value="1"/>
</dbReference>
<feature type="transmembrane region" description="Helical" evidence="7">
    <location>
        <begin position="208"/>
        <end position="227"/>
    </location>
</feature>
<dbReference type="GO" id="GO:0016020">
    <property type="term" value="C:membrane"/>
    <property type="evidence" value="ECO:0007669"/>
    <property type="project" value="UniProtKB-SubCell"/>
</dbReference>
<evidence type="ECO:0000313" key="9">
    <source>
        <dbReference type="EMBL" id="KAF2642350.1"/>
    </source>
</evidence>
<evidence type="ECO:0000256" key="6">
    <source>
        <dbReference type="SAM" id="MobiDB-lite"/>
    </source>
</evidence>
<proteinExistence type="inferred from homology"/>
<dbReference type="InterPro" id="IPR049326">
    <property type="entry name" value="Rhodopsin_dom_fungi"/>
</dbReference>
<keyword evidence="3 7" id="KW-1133">Transmembrane helix</keyword>
<dbReference type="OrthoDB" id="61113at2759"/>
<evidence type="ECO:0000259" key="8">
    <source>
        <dbReference type="Pfam" id="PF20684"/>
    </source>
</evidence>
<evidence type="ECO:0000256" key="3">
    <source>
        <dbReference type="ARBA" id="ARBA00022989"/>
    </source>
</evidence>
<keyword evidence="2 7" id="KW-0812">Transmembrane</keyword>